<evidence type="ECO:0000313" key="7">
    <source>
        <dbReference type="Proteomes" id="UP000334340"/>
    </source>
</evidence>
<dbReference type="EMBL" id="CABIKM010000079">
    <property type="protein sequence ID" value="VUZ86632.1"/>
    <property type="molecule type" value="Genomic_DNA"/>
</dbReference>
<dbReference type="Gene3D" id="1.20.120.1630">
    <property type="match status" value="1"/>
</dbReference>
<feature type="transmembrane region" description="Helical" evidence="5">
    <location>
        <begin position="83"/>
        <end position="106"/>
    </location>
</feature>
<feature type="transmembrane region" description="Helical" evidence="5">
    <location>
        <begin position="52"/>
        <end position="71"/>
    </location>
</feature>
<keyword evidence="2 5" id="KW-0812">Transmembrane</keyword>
<keyword evidence="4 5" id="KW-0472">Membrane</keyword>
<organism evidence="6 7">
    <name type="scientific">Candidatus Methylomirabilis lanthanidiphila</name>
    <dbReference type="NCBI Taxonomy" id="2211376"/>
    <lineage>
        <taxon>Bacteria</taxon>
        <taxon>Candidatus Methylomirabilota</taxon>
        <taxon>Candidatus Methylomirabilia</taxon>
        <taxon>Candidatus Methylomirabilales</taxon>
        <taxon>Candidatus Methylomirabilaceae</taxon>
        <taxon>Candidatus Methylomirabilis</taxon>
    </lineage>
</organism>
<evidence type="ECO:0000256" key="1">
    <source>
        <dbReference type="ARBA" id="ARBA00004127"/>
    </source>
</evidence>
<evidence type="ECO:0000256" key="4">
    <source>
        <dbReference type="ARBA" id="ARBA00023136"/>
    </source>
</evidence>
<feature type="transmembrane region" description="Helical" evidence="5">
    <location>
        <begin position="20"/>
        <end position="40"/>
    </location>
</feature>
<evidence type="ECO:0000256" key="3">
    <source>
        <dbReference type="ARBA" id="ARBA00022989"/>
    </source>
</evidence>
<dbReference type="GO" id="GO:0008168">
    <property type="term" value="F:methyltransferase activity"/>
    <property type="evidence" value="ECO:0007669"/>
    <property type="project" value="UniProtKB-KW"/>
</dbReference>
<dbReference type="GO" id="GO:0032259">
    <property type="term" value="P:methylation"/>
    <property type="evidence" value="ECO:0007669"/>
    <property type="project" value="UniProtKB-KW"/>
</dbReference>
<keyword evidence="3 5" id="KW-1133">Transmembrane helix</keyword>
<evidence type="ECO:0000313" key="6">
    <source>
        <dbReference type="EMBL" id="VUZ86632.1"/>
    </source>
</evidence>
<accession>A0A564ZPQ7</accession>
<protein>
    <submittedName>
        <fullName evidence="6">Isoprenylcysteine carboxyl methyltransferase (ICMT) family protein</fullName>
    </submittedName>
</protein>
<keyword evidence="6" id="KW-0808">Transferase</keyword>
<dbReference type="AlphaFoldDB" id="A0A564ZPQ7"/>
<name>A0A564ZPQ7_9BACT</name>
<gene>
    <name evidence="6" type="ORF">MELA_03037</name>
</gene>
<dbReference type="GO" id="GO:0012505">
    <property type="term" value="C:endomembrane system"/>
    <property type="evidence" value="ECO:0007669"/>
    <property type="project" value="UniProtKB-SubCell"/>
</dbReference>
<evidence type="ECO:0000256" key="5">
    <source>
        <dbReference type="SAM" id="Phobius"/>
    </source>
</evidence>
<keyword evidence="7" id="KW-1185">Reference proteome</keyword>
<proteinExistence type="predicted"/>
<sequence>MGPDLSNQMMTAHFTLLQEAVRIVVALCWLVLGSTLLLRWRAPDAPKRTRNPTSMVGLGLQCMGTAMTFLMRRPRFTPFLPLGAPFEILLAVVAIALAVGSAWLTLATIRTLGRHWSLEARLVEGHKLLTEGPFRVVRHPIYAAMLGMLLANRLAVSRPAALLPALVVYGIGGAVRIRSEDKLLREMFGREFEVYARRVPAVFPRLEQWLIRGVTFS</sequence>
<dbReference type="PANTHER" id="PTHR12714">
    <property type="entry name" value="PROTEIN-S ISOPRENYLCYSTEINE O-METHYLTRANSFERASE"/>
    <property type="match status" value="1"/>
</dbReference>
<comment type="subcellular location">
    <subcellularLocation>
        <location evidence="1">Endomembrane system</location>
        <topology evidence="1">Multi-pass membrane protein</topology>
    </subcellularLocation>
</comment>
<dbReference type="Pfam" id="PF04191">
    <property type="entry name" value="PEMT"/>
    <property type="match status" value="1"/>
</dbReference>
<dbReference type="InterPro" id="IPR007318">
    <property type="entry name" value="Phopholipid_MeTrfase"/>
</dbReference>
<dbReference type="Proteomes" id="UP000334340">
    <property type="component" value="Unassembled WGS sequence"/>
</dbReference>
<dbReference type="PANTHER" id="PTHR12714:SF9">
    <property type="entry name" value="PROTEIN-S-ISOPRENYLCYSTEINE O-METHYLTRANSFERASE"/>
    <property type="match status" value="1"/>
</dbReference>
<reference evidence="6 7" key="1">
    <citation type="submission" date="2019-07" db="EMBL/GenBank/DDBJ databases">
        <authorList>
            <person name="Cremers G."/>
        </authorList>
    </citation>
    <scope>NUCLEOTIDE SEQUENCE [LARGE SCALE GENOMIC DNA]</scope>
</reference>
<evidence type="ECO:0000256" key="2">
    <source>
        <dbReference type="ARBA" id="ARBA00022692"/>
    </source>
</evidence>
<keyword evidence="6" id="KW-0489">Methyltransferase</keyword>